<feature type="domain" description="Alpha glucuronidase N-terminal" evidence="10">
    <location>
        <begin position="15"/>
        <end position="147"/>
    </location>
</feature>
<dbReference type="RefSeq" id="WP_019688957.1">
    <property type="nucleotide sequence ID" value="NZ_CP036496.1"/>
</dbReference>
<reference evidence="13 14" key="1">
    <citation type="submission" date="2018-06" db="EMBL/GenBank/DDBJ databases">
        <authorList>
            <consortium name="Pathogen Informatics"/>
            <person name="Doyle S."/>
        </authorList>
    </citation>
    <scope>NUCLEOTIDE SEQUENCE [LARGE SCALE GENOMIC DNA]</scope>
    <source>
        <strain evidence="13 14">NCTC10343</strain>
    </source>
</reference>
<dbReference type="PIRSF" id="PIRSF029900">
    <property type="entry name" value="Alpha-glucuronds"/>
    <property type="match status" value="1"/>
</dbReference>
<dbReference type="SUPFAM" id="SSF55545">
    <property type="entry name" value="beta-N-acetylhexosaminidase-like domain"/>
    <property type="match status" value="1"/>
</dbReference>
<feature type="active site" description="Proton acceptor" evidence="8">
    <location>
        <position position="402"/>
    </location>
</feature>
<gene>
    <name evidence="13" type="primary">aguA_2</name>
    <name evidence="13" type="ORF">NCTC10343_05346</name>
</gene>
<feature type="active site" description="Proton acceptor" evidence="8">
    <location>
        <position position="430"/>
    </location>
</feature>
<keyword evidence="5 7" id="KW-0326">Glycosidase</keyword>
<dbReference type="InterPro" id="IPR037054">
    <property type="entry name" value="A-glucoronidase_C_sf"/>
</dbReference>
<dbReference type="GeneID" id="93348644"/>
<dbReference type="GO" id="GO:0033939">
    <property type="term" value="F:xylan alpha-1,2-glucuronosidase activity"/>
    <property type="evidence" value="ECO:0007669"/>
    <property type="project" value="UniProtKB-EC"/>
</dbReference>
<organism evidence="13 14">
    <name type="scientific">Paenibacillus polymyxa</name>
    <name type="common">Bacillus polymyxa</name>
    <dbReference type="NCBI Taxonomy" id="1406"/>
    <lineage>
        <taxon>Bacteria</taxon>
        <taxon>Bacillati</taxon>
        <taxon>Bacillota</taxon>
        <taxon>Bacilli</taxon>
        <taxon>Bacillales</taxon>
        <taxon>Paenibacillaceae</taxon>
        <taxon>Paenibacillus</taxon>
    </lineage>
</organism>
<evidence type="ECO:0000256" key="5">
    <source>
        <dbReference type="ARBA" id="ARBA00023295"/>
    </source>
</evidence>
<dbReference type="GO" id="GO:0045493">
    <property type="term" value="P:xylan catabolic process"/>
    <property type="evidence" value="ECO:0007669"/>
    <property type="project" value="UniProtKB-KW"/>
</dbReference>
<sequence length="752" mass="84331">MSKRMDMPKGSGCDAWLHYHRARLIEKMPAWCRVIVVHETDDEVLQTAASELRQGLASMFGQQPKISTVPVNVPFVALGTLQDHPCIAERFSAEEQAEVSAEGYRIRGVEVPKLADSTGQDHDDIKGQCLIVAGQTSKGVLYGVFHLLRYLQGGLDGNLKPTAGESLHAPTLDLLSNPANSIRMINHWDNMDGSVERGYAGASIFYNNNAFTTNIERLRDYARLLASVGIQALSINNVNVHQVETELITDRFLPDVAKVAAVFRPYGIQIYLSINYASPIQLGGLTTADPLDPGVAEWWQTKAQEVYAAVPDLGGFVVKADSENRPGPFSYGRHHADGANMLADALRPYGGRVIWRCFVYDCKQDWRDRKTDRARAAFDHFKPLDGLFRDNVILQIKNGPMDFQVREPVSPLFGALEATQVLLEFQIAQEYTGQQKHLCYLVPQWKEVLDFDTYAQGKGSTIKRIVSGVLHSNSESGSHHRKATVHAGSGSFQEEPTNHVPKGTNFGIAAVSNIGADTNWTGHLLAQSNLYGYGRLAWDPDLSADEIADEWVRLTFSNQGKDYGDPELIPTIKQMLLDSWNIYESYTAPLGVGWMVSPNHHYGPDVDGYEYSMWGTYHFADCWGIGVDRTTATGTGYAGQYFPPVAEIYESTDTCPDELLLFFHHVPYTHVLHSGQTVIQHIYDTHFEGAERAAHLQATWISLREHLNELIYEQVLTRLEHQAEHAKEWRDRINTYFYRKSGIPDEKNRPIY</sequence>
<dbReference type="InterPro" id="IPR011099">
    <property type="entry name" value="Glyco_hydro_67_C"/>
</dbReference>
<evidence type="ECO:0000256" key="4">
    <source>
        <dbReference type="ARBA" id="ARBA00023277"/>
    </source>
</evidence>
<feature type="domain" description="Glycosyl hydrolase family 67 C-terminal" evidence="11">
    <location>
        <begin position="521"/>
        <end position="749"/>
    </location>
</feature>
<protein>
    <recommendedName>
        <fullName evidence="9">Xylan alpha-1,2-glucuronidase</fullName>
        <ecNumber evidence="9">3.2.1.131</ecNumber>
    </recommendedName>
</protein>
<dbReference type="SUPFAM" id="SSF51445">
    <property type="entry name" value="(Trans)glycosidases"/>
    <property type="match status" value="1"/>
</dbReference>
<evidence type="ECO:0000256" key="7">
    <source>
        <dbReference type="PIRNR" id="PIRNR029900"/>
    </source>
</evidence>
<evidence type="ECO:0000259" key="12">
    <source>
        <dbReference type="Pfam" id="PF07488"/>
    </source>
</evidence>
<dbReference type="PANTHER" id="PTHR39207:SF1">
    <property type="entry name" value="ALPHA-GLUCURONIDASE A"/>
    <property type="match status" value="1"/>
</dbReference>
<evidence type="ECO:0000256" key="9">
    <source>
        <dbReference type="RuleBase" id="RU361198"/>
    </source>
</evidence>
<keyword evidence="2 7" id="KW-0858">Xylan degradation</keyword>
<dbReference type="EC" id="3.2.1.131" evidence="9"/>
<dbReference type="Gene3D" id="3.20.20.80">
    <property type="entry name" value="Glycosidases"/>
    <property type="match status" value="2"/>
</dbReference>
<keyword evidence="6 9" id="KW-0624">Polysaccharide degradation</keyword>
<dbReference type="InterPro" id="IPR029018">
    <property type="entry name" value="Hex-like_dom2"/>
</dbReference>
<keyword evidence="4 9" id="KW-0119">Carbohydrate metabolism</keyword>
<comment type="catalytic activity">
    <reaction evidence="9">
        <text>Hydrolysis of (1-&gt;2)-alpha-D-(4-O-methyl)glucuronosyl links in the main chain of hardwood xylans.</text>
        <dbReference type="EC" id="3.2.1.131"/>
    </reaction>
</comment>
<evidence type="ECO:0000259" key="10">
    <source>
        <dbReference type="Pfam" id="PF03648"/>
    </source>
</evidence>
<evidence type="ECO:0000256" key="3">
    <source>
        <dbReference type="ARBA" id="ARBA00022801"/>
    </source>
</evidence>
<evidence type="ECO:0000256" key="8">
    <source>
        <dbReference type="PIRSR" id="PIRSR029900-1"/>
    </source>
</evidence>
<proteinExistence type="inferred from homology"/>
<dbReference type="InterPro" id="IPR011100">
    <property type="entry name" value="Glyco_hydro_67_cat"/>
</dbReference>
<evidence type="ECO:0000313" key="13">
    <source>
        <dbReference type="EMBL" id="SUA72390.1"/>
    </source>
</evidence>
<evidence type="ECO:0000256" key="6">
    <source>
        <dbReference type="ARBA" id="ARBA00023326"/>
    </source>
</evidence>
<comment type="similarity">
    <text evidence="1 7 9">Belongs to the glycosyl hydrolase 67 family.</text>
</comment>
<dbReference type="Pfam" id="PF07477">
    <property type="entry name" value="Glyco_hydro_67C"/>
    <property type="match status" value="1"/>
</dbReference>
<evidence type="ECO:0000256" key="2">
    <source>
        <dbReference type="ARBA" id="ARBA00022651"/>
    </source>
</evidence>
<dbReference type="Pfam" id="PF07488">
    <property type="entry name" value="Glyco_hydro_67M"/>
    <property type="match status" value="1"/>
</dbReference>
<dbReference type="EMBL" id="UGSC01000001">
    <property type="protein sequence ID" value="SUA72390.1"/>
    <property type="molecule type" value="Genomic_DNA"/>
</dbReference>
<dbReference type="Gene3D" id="3.30.379.10">
    <property type="entry name" value="Chitobiase/beta-hexosaminidase domain 2-like"/>
    <property type="match status" value="1"/>
</dbReference>
<dbReference type="GO" id="GO:0005576">
    <property type="term" value="C:extracellular region"/>
    <property type="evidence" value="ECO:0007669"/>
    <property type="project" value="InterPro"/>
</dbReference>
<accession>A0A378Y770</accession>
<dbReference type="PANTHER" id="PTHR39207">
    <property type="entry name" value="ALPHA-GLUCURONIDASE A"/>
    <property type="match status" value="1"/>
</dbReference>
<dbReference type="GO" id="GO:0046559">
    <property type="term" value="F:alpha-glucuronidase activity"/>
    <property type="evidence" value="ECO:0007669"/>
    <property type="project" value="InterPro"/>
</dbReference>
<keyword evidence="3 7" id="KW-0378">Hydrolase</keyword>
<dbReference type="InterPro" id="IPR005154">
    <property type="entry name" value="Glyco_hydro_67_aGlcAse_N"/>
</dbReference>
<evidence type="ECO:0000313" key="14">
    <source>
        <dbReference type="Proteomes" id="UP000254400"/>
    </source>
</evidence>
<evidence type="ECO:0000256" key="1">
    <source>
        <dbReference type="ARBA" id="ARBA00008833"/>
    </source>
</evidence>
<dbReference type="InterPro" id="IPR017853">
    <property type="entry name" value="GH"/>
</dbReference>
<dbReference type="AlphaFoldDB" id="A0A378Y770"/>
<feature type="active site" description="Proton donor" evidence="8">
    <location>
        <position position="323"/>
    </location>
</feature>
<comment type="subunit">
    <text evidence="9">Homodimer.</text>
</comment>
<feature type="domain" description="Glycosyl hydrolase family 67 catalytic" evidence="12">
    <location>
        <begin position="170"/>
        <end position="478"/>
    </location>
</feature>
<evidence type="ECO:0000259" key="11">
    <source>
        <dbReference type="Pfam" id="PF07477"/>
    </source>
</evidence>
<dbReference type="Pfam" id="PF03648">
    <property type="entry name" value="Glyco_hydro_67N"/>
    <property type="match status" value="1"/>
</dbReference>
<dbReference type="Gene3D" id="3.90.1330.10">
    <property type="entry name" value="Alpha-glucuronidase, C-terminal domain"/>
    <property type="match status" value="1"/>
</dbReference>
<name>A0A378Y770_PAEPO</name>
<dbReference type="InterPro" id="IPR011395">
    <property type="entry name" value="Glyco_hydro_67_aGlcAse"/>
</dbReference>
<dbReference type="Proteomes" id="UP000254400">
    <property type="component" value="Unassembled WGS sequence"/>
</dbReference>